<comment type="caution">
    <text evidence="2">The sequence shown here is derived from an EMBL/GenBank/DDBJ whole genome shotgun (WGS) entry which is preliminary data.</text>
</comment>
<sequence length="160" mass="17635">MAEEYCELCDLPLSTCVHGMPKAPPEPPPTPRTQRTPRATVRTSTVGGDSSTTSARTTSTRTPAAPARPPSKVTDQAAFRPHIVRILKAEGSLETEDMLLELEMAMEDELRERDRQTSPTGEVRWHTTARKERKAMIDAGLMVEGRGVWELTSAGQSVDY</sequence>
<proteinExistence type="predicted"/>
<dbReference type="AlphaFoldDB" id="A0A6L7F3W2"/>
<feature type="compositionally biased region" description="Low complexity" evidence="1">
    <location>
        <begin position="32"/>
        <end position="65"/>
    </location>
</feature>
<feature type="region of interest" description="Disordered" evidence="1">
    <location>
        <begin position="20"/>
        <end position="76"/>
    </location>
</feature>
<evidence type="ECO:0008006" key="4">
    <source>
        <dbReference type="Google" id="ProtNLM"/>
    </source>
</evidence>
<name>A0A6L7F3W2_9ACTN</name>
<gene>
    <name evidence="2" type="ORF">GRQ65_20510</name>
</gene>
<evidence type="ECO:0000313" key="3">
    <source>
        <dbReference type="Proteomes" id="UP000473325"/>
    </source>
</evidence>
<dbReference type="RefSeq" id="WP_160879865.1">
    <property type="nucleotide sequence ID" value="NZ_WUEK01000016.1"/>
</dbReference>
<feature type="compositionally biased region" description="Pro residues" evidence="1">
    <location>
        <begin position="22"/>
        <end position="31"/>
    </location>
</feature>
<accession>A0A6L7F3W2</accession>
<organism evidence="2 3">
    <name type="scientific">Nocardioides flavescens</name>
    <dbReference type="NCBI Taxonomy" id="2691959"/>
    <lineage>
        <taxon>Bacteria</taxon>
        <taxon>Bacillati</taxon>
        <taxon>Actinomycetota</taxon>
        <taxon>Actinomycetes</taxon>
        <taxon>Propionibacteriales</taxon>
        <taxon>Nocardioidaceae</taxon>
        <taxon>Nocardioides</taxon>
    </lineage>
</organism>
<evidence type="ECO:0000256" key="1">
    <source>
        <dbReference type="SAM" id="MobiDB-lite"/>
    </source>
</evidence>
<dbReference type="EMBL" id="WUEK01000016">
    <property type="protein sequence ID" value="MXG91930.1"/>
    <property type="molecule type" value="Genomic_DNA"/>
</dbReference>
<reference evidence="2 3" key="1">
    <citation type="submission" date="2019-12" db="EMBL/GenBank/DDBJ databases">
        <authorList>
            <person name="Kun Z."/>
        </authorList>
    </citation>
    <scope>NUCLEOTIDE SEQUENCE [LARGE SCALE GENOMIC DNA]</scope>
    <source>
        <strain evidence="2 3">YIM 123512</strain>
    </source>
</reference>
<dbReference type="Proteomes" id="UP000473325">
    <property type="component" value="Unassembled WGS sequence"/>
</dbReference>
<protein>
    <recommendedName>
        <fullName evidence="4">Restriction system protein Mrr-like N-terminal domain-containing protein</fullName>
    </recommendedName>
</protein>
<evidence type="ECO:0000313" key="2">
    <source>
        <dbReference type="EMBL" id="MXG91930.1"/>
    </source>
</evidence>
<keyword evidence="3" id="KW-1185">Reference proteome</keyword>